<proteinExistence type="predicted"/>
<reference evidence="2" key="1">
    <citation type="journal article" date="2023" name="G3 (Bethesda)">
        <title>Genome assembly and association tests identify interacting loci associated with vigor, precocity, and sex in interspecific pistachio rootstocks.</title>
        <authorList>
            <person name="Palmer W."/>
            <person name="Jacygrad E."/>
            <person name="Sagayaradj S."/>
            <person name="Cavanaugh K."/>
            <person name="Han R."/>
            <person name="Bertier L."/>
            <person name="Beede B."/>
            <person name="Kafkas S."/>
            <person name="Golino D."/>
            <person name="Preece J."/>
            <person name="Michelmore R."/>
        </authorList>
    </citation>
    <scope>NUCLEOTIDE SEQUENCE [LARGE SCALE GENOMIC DNA]</scope>
</reference>
<gene>
    <name evidence="1" type="ORF">Patl1_18640</name>
</gene>
<dbReference type="Proteomes" id="UP001164250">
    <property type="component" value="Chromosome 2"/>
</dbReference>
<dbReference type="EMBL" id="CM047898">
    <property type="protein sequence ID" value="KAJ0105550.1"/>
    <property type="molecule type" value="Genomic_DNA"/>
</dbReference>
<organism evidence="1 2">
    <name type="scientific">Pistacia atlantica</name>
    <dbReference type="NCBI Taxonomy" id="434234"/>
    <lineage>
        <taxon>Eukaryota</taxon>
        <taxon>Viridiplantae</taxon>
        <taxon>Streptophyta</taxon>
        <taxon>Embryophyta</taxon>
        <taxon>Tracheophyta</taxon>
        <taxon>Spermatophyta</taxon>
        <taxon>Magnoliopsida</taxon>
        <taxon>eudicotyledons</taxon>
        <taxon>Gunneridae</taxon>
        <taxon>Pentapetalae</taxon>
        <taxon>rosids</taxon>
        <taxon>malvids</taxon>
        <taxon>Sapindales</taxon>
        <taxon>Anacardiaceae</taxon>
        <taxon>Pistacia</taxon>
    </lineage>
</organism>
<keyword evidence="2" id="KW-1185">Reference proteome</keyword>
<evidence type="ECO:0000313" key="1">
    <source>
        <dbReference type="EMBL" id="KAJ0105550.1"/>
    </source>
</evidence>
<name>A0ACC1C083_9ROSI</name>
<accession>A0ACC1C083</accession>
<comment type="caution">
    <text evidence="1">The sequence shown here is derived from an EMBL/GenBank/DDBJ whole genome shotgun (WGS) entry which is preliminary data.</text>
</comment>
<protein>
    <submittedName>
        <fullName evidence="1">Uncharacterized protein</fullName>
    </submittedName>
</protein>
<evidence type="ECO:0000313" key="2">
    <source>
        <dbReference type="Proteomes" id="UP001164250"/>
    </source>
</evidence>
<sequence length="193" mass="21388">MDGNGLRIPDWLVLDAEEFFHVKQLATPLVEADKETAEENYVLWRLEKGVAEGSTEIPKGEAMPLEYNLSGLNAISFDKGCYVSQELIARTHHQGLIRKRLLPLRSFDDKGKEVEQKVAPGSEVINGETGKKAGKVTTALGCSGLGVLRLEEAFKVSGILTVQGQDNVRVEAMRPQWWPTEWFQGHQQDSAVA</sequence>